<dbReference type="EMBL" id="BMOQ01000004">
    <property type="protein sequence ID" value="GGN17227.1"/>
    <property type="molecule type" value="Genomic_DNA"/>
</dbReference>
<feature type="transmembrane region" description="Helical" evidence="1">
    <location>
        <begin position="12"/>
        <end position="37"/>
    </location>
</feature>
<keyword evidence="1" id="KW-0812">Transmembrane</keyword>
<evidence type="ECO:0000313" key="3">
    <source>
        <dbReference type="Proteomes" id="UP000608850"/>
    </source>
</evidence>
<keyword evidence="1" id="KW-0472">Membrane</keyword>
<reference evidence="2 3" key="1">
    <citation type="journal article" date="2019" name="Int. J. Syst. Evol. Microbiol.">
        <title>The Global Catalogue of Microorganisms (GCM) 10K type strain sequencing project: providing services to taxonomists for standard genome sequencing and annotation.</title>
        <authorList>
            <consortium name="The Broad Institute Genomics Platform"/>
            <consortium name="The Broad Institute Genome Sequencing Center for Infectious Disease"/>
            <person name="Wu L."/>
            <person name="Ma J."/>
        </authorList>
    </citation>
    <scope>NUCLEOTIDE SEQUENCE [LARGE SCALE GENOMIC DNA]</scope>
    <source>
        <strain evidence="2 3">JCM 16331</strain>
    </source>
</reference>
<dbReference type="RefSeq" id="WP_188878397.1">
    <property type="nucleotide sequence ID" value="NZ_BMOQ01000004.1"/>
</dbReference>
<evidence type="ECO:0000313" key="2">
    <source>
        <dbReference type="EMBL" id="GGN17227.1"/>
    </source>
</evidence>
<proteinExistence type="predicted"/>
<organism evidence="2 3">
    <name type="scientific">Halarchaeum nitratireducens</name>
    <dbReference type="NCBI Taxonomy" id="489913"/>
    <lineage>
        <taxon>Archaea</taxon>
        <taxon>Methanobacteriati</taxon>
        <taxon>Methanobacteriota</taxon>
        <taxon>Stenosarchaea group</taxon>
        <taxon>Halobacteria</taxon>
        <taxon>Halobacteriales</taxon>
        <taxon>Halobacteriaceae</taxon>
    </lineage>
</organism>
<dbReference type="OrthoDB" id="226715at2157"/>
<dbReference type="Proteomes" id="UP000608850">
    <property type="component" value="Unassembled WGS sequence"/>
</dbReference>
<evidence type="ECO:0008006" key="4">
    <source>
        <dbReference type="Google" id="ProtNLM"/>
    </source>
</evidence>
<keyword evidence="1" id="KW-1133">Transmembrane helix</keyword>
<keyword evidence="3" id="KW-1185">Reference proteome</keyword>
<comment type="caution">
    <text evidence="2">The sequence shown here is derived from an EMBL/GenBank/DDBJ whole genome shotgun (WGS) entry which is preliminary data.</text>
</comment>
<evidence type="ECO:0000256" key="1">
    <source>
        <dbReference type="SAM" id="Phobius"/>
    </source>
</evidence>
<name>A0A830GAP7_9EURY</name>
<protein>
    <recommendedName>
        <fullName evidence="4">Flagellin</fullName>
    </recommendedName>
</protein>
<dbReference type="InterPro" id="IPR055690">
    <property type="entry name" value="DUF7266"/>
</dbReference>
<gene>
    <name evidence="2" type="ORF">GCM10009021_17480</name>
</gene>
<dbReference type="Pfam" id="PF23928">
    <property type="entry name" value="DUF7266"/>
    <property type="match status" value="1"/>
</dbReference>
<dbReference type="AlphaFoldDB" id="A0A830GAP7"/>
<sequence length="151" mass="15964">MADVDRRGVSTAVGYVLNLAVALLLVTGLLVAASGLITDQRDRAVRTELTVIEERVAADLATADRLARAAEGGGSRVAVTSDFPRRVAGRSYRVSVTDYGSTVEIRLVEPQSDISVISRVPIETDVENTTRAGGPIRVRTDGNGTLVVADD</sequence>
<accession>A0A830GAP7</accession>